<dbReference type="EMBL" id="JACXJA010000035">
    <property type="protein sequence ID" value="MBD2864892.1"/>
    <property type="molecule type" value="Genomic_DNA"/>
</dbReference>
<name>A0A927CE21_9BACL</name>
<dbReference type="Proteomes" id="UP000639396">
    <property type="component" value="Unassembled WGS sequence"/>
</dbReference>
<organism evidence="1 2">
    <name type="scientific">Paenibacillus oceani</name>
    <dbReference type="NCBI Taxonomy" id="2772510"/>
    <lineage>
        <taxon>Bacteria</taxon>
        <taxon>Bacillati</taxon>
        <taxon>Bacillota</taxon>
        <taxon>Bacilli</taxon>
        <taxon>Bacillales</taxon>
        <taxon>Paenibacillaceae</taxon>
        <taxon>Paenibacillus</taxon>
    </lineage>
</organism>
<dbReference type="AlphaFoldDB" id="A0A927CE21"/>
<gene>
    <name evidence="1" type="ORF">IDH45_23215</name>
</gene>
<evidence type="ECO:0000313" key="2">
    <source>
        <dbReference type="Proteomes" id="UP000639396"/>
    </source>
</evidence>
<evidence type="ECO:0000313" key="1">
    <source>
        <dbReference type="EMBL" id="MBD2864892.1"/>
    </source>
</evidence>
<comment type="caution">
    <text evidence="1">The sequence shown here is derived from an EMBL/GenBank/DDBJ whole genome shotgun (WGS) entry which is preliminary data.</text>
</comment>
<accession>A0A927CE21</accession>
<dbReference type="RefSeq" id="WP_190930515.1">
    <property type="nucleotide sequence ID" value="NZ_JACXJA010000035.1"/>
</dbReference>
<proteinExistence type="predicted"/>
<protein>
    <submittedName>
        <fullName evidence="1">Neutral/alkaline non-lysosomal ceramidase N-terminal domain-containing protein</fullName>
    </submittedName>
</protein>
<sequence length="484" mass="53190">MSGYLKIGWAEADITPERPALLSGMFHARLSEGVLDPLSATACVLESAEAKSVIVSCDLLAISEELRDRVRDKLGSAVGDELDPAVVLIHATHTHTGPETRFPSPLAAHTALGVGVELDYLPVETYVEFAAARIAEAIAEAWQKRKQAGIAYGIGDAVLGRNRRWVNQEGVSAKYGLVPPASEGFSHVEGYEDHSLQVLATYEPNGELAGLIVNVPCPSQLSESEFSVSADYWCETRRELRHRFGEHLYILAQCSAAGELCPFPLFESAAYERMRMLKGQTARQEIAMRIADEVCALLPPISQVIDYAPILRHRVVKLDLPVNPLTAADAASAGQEAEHLRAVYEKELGQLEQDPMRRQKRWYVAASAAYRQMHWNQNVVNRLEHQKRNRSLPVEIHLLRLGDIALASNPFELYVDYGIRIKVRSPAVQTFLVQLAGGGTYLPSPQSLQGGGYGSIPANNPAGTEAGKQLVDKTVQGLRELWDE</sequence>
<keyword evidence="2" id="KW-1185">Reference proteome</keyword>
<reference evidence="1" key="1">
    <citation type="submission" date="2020-09" db="EMBL/GenBank/DDBJ databases">
        <title>A novel bacterium of genus Paenibacillus, isolated from South China Sea.</title>
        <authorList>
            <person name="Huang H."/>
            <person name="Mo K."/>
            <person name="Hu Y."/>
        </authorList>
    </citation>
    <scope>NUCLEOTIDE SEQUENCE</scope>
    <source>
        <strain evidence="1">IB182363</strain>
    </source>
</reference>